<evidence type="ECO:0000313" key="2">
    <source>
        <dbReference type="EMBL" id="SCX32881.1"/>
    </source>
</evidence>
<dbReference type="InterPro" id="IPR024464">
    <property type="entry name" value="DUF2391"/>
</dbReference>
<feature type="transmembrane region" description="Helical" evidence="1">
    <location>
        <begin position="74"/>
        <end position="90"/>
    </location>
</feature>
<gene>
    <name evidence="2" type="ORF">DSM25559_4021</name>
</gene>
<feature type="transmembrane region" description="Helical" evidence="1">
    <location>
        <begin position="215"/>
        <end position="239"/>
    </location>
</feature>
<sequence length="311" mass="33672">MLLRFGIATIRSSRMTRVILWRTRLGLKVGASGGFDTSKFLAGIARGVAGALLFALPMFMTMEMWELGFYMDRTRLLLLLLINLPLLIVLSRRIGFEQTSGWGQSVRDAVIAYALGMVASTLILSSIGVLRTGQTSHEIVGMIALLGVPASIGAMLGRSQLGGESDDEETEDDDDPVQNRETSYGGELFLMAVGALFLNLNVAPTEEMILLSFKMTPWHGLVIIAASLIVMHGFVYALSFHGSHDLAEGTPSWHAFVRFTLPGYVIAGSISAYCLWTFHRTDDLGSTQVLMAIVILSFPGAIGAAAARLIL</sequence>
<dbReference type="NCBIfam" id="TIGR02587">
    <property type="entry name" value="TIGR02587 family membrane protein"/>
    <property type="match status" value="1"/>
</dbReference>
<evidence type="ECO:0000313" key="3">
    <source>
        <dbReference type="Proteomes" id="UP000187891"/>
    </source>
</evidence>
<reference evidence="3" key="1">
    <citation type="submission" date="2016-10" db="EMBL/GenBank/DDBJ databases">
        <authorList>
            <person name="Wibberg D."/>
        </authorList>
    </citation>
    <scope>NUCLEOTIDE SEQUENCE [LARGE SCALE GENOMIC DNA]</scope>
</reference>
<feature type="transmembrane region" description="Helical" evidence="1">
    <location>
        <begin position="40"/>
        <end position="62"/>
    </location>
</feature>
<keyword evidence="1" id="KW-0472">Membrane</keyword>
<dbReference type="STRING" id="1907666.DSM25559_4021"/>
<dbReference type="Pfam" id="PF09622">
    <property type="entry name" value="DUF2391"/>
    <property type="match status" value="1"/>
</dbReference>
<feature type="transmembrane region" description="Helical" evidence="1">
    <location>
        <begin position="139"/>
        <end position="157"/>
    </location>
</feature>
<keyword evidence="1" id="KW-0812">Transmembrane</keyword>
<dbReference type="AlphaFoldDB" id="A0A1R3U6Q3"/>
<accession>A0A1R3U6Q3</accession>
<organism evidence="2 3">
    <name type="scientific">Agrobacterium rosae</name>
    <dbReference type="NCBI Taxonomy" id="1972867"/>
    <lineage>
        <taxon>Bacteria</taxon>
        <taxon>Pseudomonadati</taxon>
        <taxon>Pseudomonadota</taxon>
        <taxon>Alphaproteobacteria</taxon>
        <taxon>Hyphomicrobiales</taxon>
        <taxon>Rhizobiaceae</taxon>
        <taxon>Rhizobium/Agrobacterium group</taxon>
        <taxon>Agrobacterium</taxon>
    </lineage>
</organism>
<name>A0A1R3U6Q3_9HYPH</name>
<protein>
    <submittedName>
        <fullName evidence="2">Putative integral membrane protein</fullName>
    </submittedName>
</protein>
<dbReference type="InterPro" id="IPR013416">
    <property type="entry name" value="CHP02587_IM"/>
</dbReference>
<dbReference type="Proteomes" id="UP000187891">
    <property type="component" value="Unassembled WGS sequence"/>
</dbReference>
<feature type="transmembrane region" description="Helical" evidence="1">
    <location>
        <begin position="259"/>
        <end position="278"/>
    </location>
</feature>
<dbReference type="EMBL" id="FMUE01000012">
    <property type="protein sequence ID" value="SCX32881.1"/>
    <property type="molecule type" value="Genomic_DNA"/>
</dbReference>
<feature type="transmembrane region" description="Helical" evidence="1">
    <location>
        <begin position="290"/>
        <end position="310"/>
    </location>
</feature>
<feature type="transmembrane region" description="Helical" evidence="1">
    <location>
        <begin position="184"/>
        <end position="203"/>
    </location>
</feature>
<evidence type="ECO:0000256" key="1">
    <source>
        <dbReference type="SAM" id="Phobius"/>
    </source>
</evidence>
<keyword evidence="1" id="KW-1133">Transmembrane helix</keyword>
<proteinExistence type="predicted"/>
<feature type="transmembrane region" description="Helical" evidence="1">
    <location>
        <begin position="110"/>
        <end position="130"/>
    </location>
</feature>